<evidence type="ECO:0000313" key="3">
    <source>
        <dbReference type="Proteomes" id="UP000824890"/>
    </source>
</evidence>
<gene>
    <name evidence="2" type="ORF">HID58_054404</name>
</gene>
<dbReference type="EMBL" id="JAGKQM010000013">
    <property type="protein sequence ID" value="KAH0891975.1"/>
    <property type="molecule type" value="Genomic_DNA"/>
</dbReference>
<sequence length="205" mass="22793">EKEVQSDTLKEIGMADAEVYEWLNLNYSSSPPRQVSLAGGIVSDPIGDCEIAIEYASHFRSTQVGVSEMRESSDIKDLISYGDDLINLPNSKNGFGVVSQSFDHSKALHFTCDEDFNQIQESIKDCKKKLEACKKKTEEAYSDESAGDDDIEHLNAQWTSVDEKRQSLKSKDRDDLRAEKKLSMYACVTKVIPEAGVNDPSKISG</sequence>
<name>A0ABQ8AHH5_BRANA</name>
<keyword evidence="3" id="KW-1185">Reference proteome</keyword>
<comment type="caution">
    <text evidence="2">The sequence shown here is derived from an EMBL/GenBank/DDBJ whole genome shotgun (WGS) entry which is preliminary data.</text>
</comment>
<evidence type="ECO:0000313" key="2">
    <source>
        <dbReference type="EMBL" id="KAH0891975.1"/>
    </source>
</evidence>
<feature type="non-terminal residue" evidence="2">
    <location>
        <position position="1"/>
    </location>
</feature>
<reference evidence="2 3" key="1">
    <citation type="submission" date="2021-05" db="EMBL/GenBank/DDBJ databases">
        <title>Genome Assembly of Synthetic Allotetraploid Brassica napus Reveals Homoeologous Exchanges between Subgenomes.</title>
        <authorList>
            <person name="Davis J.T."/>
        </authorList>
    </citation>
    <scope>NUCLEOTIDE SEQUENCE [LARGE SCALE GENOMIC DNA]</scope>
    <source>
        <strain evidence="3">cv. Da-Ae</strain>
        <tissue evidence="2">Seedling</tissue>
    </source>
</reference>
<feature type="non-terminal residue" evidence="2">
    <location>
        <position position="205"/>
    </location>
</feature>
<organism evidence="2 3">
    <name type="scientific">Brassica napus</name>
    <name type="common">Rape</name>
    <dbReference type="NCBI Taxonomy" id="3708"/>
    <lineage>
        <taxon>Eukaryota</taxon>
        <taxon>Viridiplantae</taxon>
        <taxon>Streptophyta</taxon>
        <taxon>Embryophyta</taxon>
        <taxon>Tracheophyta</taxon>
        <taxon>Spermatophyta</taxon>
        <taxon>Magnoliopsida</taxon>
        <taxon>eudicotyledons</taxon>
        <taxon>Gunneridae</taxon>
        <taxon>Pentapetalae</taxon>
        <taxon>rosids</taxon>
        <taxon>malvids</taxon>
        <taxon>Brassicales</taxon>
        <taxon>Brassicaceae</taxon>
        <taxon>Brassiceae</taxon>
        <taxon>Brassica</taxon>
    </lineage>
</organism>
<dbReference type="Proteomes" id="UP000824890">
    <property type="component" value="Unassembled WGS sequence"/>
</dbReference>
<proteinExistence type="predicted"/>
<accession>A0ABQ8AHH5</accession>
<dbReference type="PANTHER" id="PTHR35730">
    <property type="entry name" value="KINETOCHORE PROTEIN SPC24 HOMOLOG-RELATED"/>
    <property type="match status" value="1"/>
</dbReference>
<dbReference type="InterPro" id="IPR044951">
    <property type="entry name" value="SPC24-like"/>
</dbReference>
<feature type="compositionally biased region" description="Basic and acidic residues" evidence="1">
    <location>
        <begin position="161"/>
        <end position="174"/>
    </location>
</feature>
<dbReference type="PANTHER" id="PTHR35730:SF2">
    <property type="entry name" value="KINETOCHORE PROTEIN SPC24 HOMOLOG-RELATED"/>
    <property type="match status" value="1"/>
</dbReference>
<protein>
    <submittedName>
        <fullName evidence="2">Uncharacterized protein</fullName>
    </submittedName>
</protein>
<feature type="region of interest" description="Disordered" evidence="1">
    <location>
        <begin position="154"/>
        <end position="174"/>
    </location>
</feature>
<evidence type="ECO:0000256" key="1">
    <source>
        <dbReference type="SAM" id="MobiDB-lite"/>
    </source>
</evidence>